<feature type="transmembrane region" description="Helical" evidence="8">
    <location>
        <begin position="267"/>
        <end position="286"/>
    </location>
</feature>
<dbReference type="GO" id="GO:0016126">
    <property type="term" value="P:sterol biosynthetic process"/>
    <property type="evidence" value="ECO:0007669"/>
    <property type="project" value="TreeGrafter"/>
</dbReference>
<proteinExistence type="inferred from homology"/>
<keyword evidence="6 8" id="KW-0472">Membrane</keyword>
<dbReference type="Proteomes" id="UP000799437">
    <property type="component" value="Unassembled WGS sequence"/>
</dbReference>
<evidence type="ECO:0000313" key="10">
    <source>
        <dbReference type="Proteomes" id="UP000799437"/>
    </source>
</evidence>
<comment type="subcellular location">
    <subcellularLocation>
        <location evidence="1">Endoplasmic reticulum membrane</location>
        <topology evidence="1">Multi-pass membrane protein</topology>
    </subcellularLocation>
</comment>
<dbReference type="EMBL" id="ML996570">
    <property type="protein sequence ID" value="KAF2759300.1"/>
    <property type="molecule type" value="Genomic_DNA"/>
</dbReference>
<comment type="similarity">
    <text evidence="2">Belongs to the INSIG family.</text>
</comment>
<feature type="transmembrane region" description="Helical" evidence="8">
    <location>
        <begin position="139"/>
        <end position="163"/>
    </location>
</feature>
<dbReference type="OrthoDB" id="205546at2759"/>
<evidence type="ECO:0000256" key="2">
    <source>
        <dbReference type="ARBA" id="ARBA00007475"/>
    </source>
</evidence>
<evidence type="ECO:0000256" key="8">
    <source>
        <dbReference type="SAM" id="Phobius"/>
    </source>
</evidence>
<organism evidence="9 10">
    <name type="scientific">Pseudovirgaria hyperparasitica</name>
    <dbReference type="NCBI Taxonomy" id="470096"/>
    <lineage>
        <taxon>Eukaryota</taxon>
        <taxon>Fungi</taxon>
        <taxon>Dikarya</taxon>
        <taxon>Ascomycota</taxon>
        <taxon>Pezizomycotina</taxon>
        <taxon>Dothideomycetes</taxon>
        <taxon>Dothideomycetes incertae sedis</taxon>
        <taxon>Acrospermales</taxon>
        <taxon>Acrospermaceae</taxon>
        <taxon>Pseudovirgaria</taxon>
    </lineage>
</organism>
<feature type="transmembrane region" description="Helical" evidence="8">
    <location>
        <begin position="349"/>
        <end position="370"/>
    </location>
</feature>
<feature type="transmembrane region" description="Helical" evidence="8">
    <location>
        <begin position="191"/>
        <end position="208"/>
    </location>
</feature>
<dbReference type="AlphaFoldDB" id="A0A6A6WBG4"/>
<dbReference type="GO" id="GO:0005789">
    <property type="term" value="C:endoplasmic reticulum membrane"/>
    <property type="evidence" value="ECO:0007669"/>
    <property type="project" value="UniProtKB-SubCell"/>
</dbReference>
<evidence type="ECO:0008006" key="11">
    <source>
        <dbReference type="Google" id="ProtNLM"/>
    </source>
</evidence>
<evidence type="ECO:0000256" key="5">
    <source>
        <dbReference type="ARBA" id="ARBA00022989"/>
    </source>
</evidence>
<evidence type="ECO:0000256" key="7">
    <source>
        <dbReference type="SAM" id="MobiDB-lite"/>
    </source>
</evidence>
<dbReference type="RefSeq" id="XP_033601751.1">
    <property type="nucleotide sequence ID" value="XM_033749397.1"/>
</dbReference>
<dbReference type="InterPro" id="IPR025929">
    <property type="entry name" value="INSIG_fam"/>
</dbReference>
<keyword evidence="5 8" id="KW-1133">Transmembrane helix</keyword>
<keyword evidence="10" id="KW-1185">Reference proteome</keyword>
<evidence type="ECO:0000256" key="1">
    <source>
        <dbReference type="ARBA" id="ARBA00004477"/>
    </source>
</evidence>
<evidence type="ECO:0000256" key="3">
    <source>
        <dbReference type="ARBA" id="ARBA00022692"/>
    </source>
</evidence>
<protein>
    <recommendedName>
        <fullName evidence="11">INSIG domain-containing protein</fullName>
    </recommendedName>
</protein>
<reference evidence="9" key="1">
    <citation type="journal article" date="2020" name="Stud. Mycol.">
        <title>101 Dothideomycetes genomes: a test case for predicting lifestyles and emergence of pathogens.</title>
        <authorList>
            <person name="Haridas S."/>
            <person name="Albert R."/>
            <person name="Binder M."/>
            <person name="Bloem J."/>
            <person name="Labutti K."/>
            <person name="Salamov A."/>
            <person name="Andreopoulos B."/>
            <person name="Baker S."/>
            <person name="Barry K."/>
            <person name="Bills G."/>
            <person name="Bluhm B."/>
            <person name="Cannon C."/>
            <person name="Castanera R."/>
            <person name="Culley D."/>
            <person name="Daum C."/>
            <person name="Ezra D."/>
            <person name="Gonzalez J."/>
            <person name="Henrissat B."/>
            <person name="Kuo A."/>
            <person name="Liang C."/>
            <person name="Lipzen A."/>
            <person name="Lutzoni F."/>
            <person name="Magnuson J."/>
            <person name="Mondo S."/>
            <person name="Nolan M."/>
            <person name="Ohm R."/>
            <person name="Pangilinan J."/>
            <person name="Park H.-J."/>
            <person name="Ramirez L."/>
            <person name="Alfaro M."/>
            <person name="Sun H."/>
            <person name="Tritt A."/>
            <person name="Yoshinaga Y."/>
            <person name="Zwiers L.-H."/>
            <person name="Turgeon B."/>
            <person name="Goodwin S."/>
            <person name="Spatafora J."/>
            <person name="Crous P."/>
            <person name="Grigoriev I."/>
        </authorList>
    </citation>
    <scope>NUCLEOTIDE SEQUENCE</scope>
    <source>
        <strain evidence="9">CBS 121739</strain>
    </source>
</reference>
<dbReference type="Pfam" id="PF07281">
    <property type="entry name" value="INSIG"/>
    <property type="match status" value="1"/>
</dbReference>
<evidence type="ECO:0000256" key="6">
    <source>
        <dbReference type="ARBA" id="ARBA00023136"/>
    </source>
</evidence>
<gene>
    <name evidence="9" type="ORF">EJ05DRAFT_537597</name>
</gene>
<keyword evidence="4" id="KW-0256">Endoplasmic reticulum</keyword>
<feature type="region of interest" description="Disordered" evidence="7">
    <location>
        <begin position="1"/>
        <end position="63"/>
    </location>
</feature>
<name>A0A6A6WBG4_9PEZI</name>
<evidence type="ECO:0000313" key="9">
    <source>
        <dbReference type="EMBL" id="KAF2759300.1"/>
    </source>
</evidence>
<sequence length="378" mass="40760">MDEPQLFRPQPRRPFKTSIDTLGNPSSSSQQDSFAAQLDERLRRSRGSSINDSDSRAPSRNRSFLNLTGSTLFGIYSGNGGDGEQSESATPWGTGAETPATPVKWEGFRIPTPSLPSFPSRGISLDGTRRGNYTRPKSFPVMVAEILSRTAALFVIGLAYGIIVAHVHEHGQLQIAPVRVEELDHGSLKNLLAWGFASVIVGMLFPLVDTMWNTSQGSNLTASDKLKLLRREEEDRLRNGGMFAQVVRAVGIFVGLAFAIRKLPWRSTLQVSVTLSMVNPVLWYIIDRTSPGFVISTILALSGTCTLLLTNPGVVPASSSAQDHVTFANGTSQALGQSDLIAGALSYEFVGVATWVSSVIFCSCIGFGNIGRALAGKR</sequence>
<feature type="compositionally biased region" description="Polar residues" evidence="7">
    <location>
        <begin position="47"/>
        <end position="63"/>
    </location>
</feature>
<dbReference type="PANTHER" id="PTHR15301">
    <property type="entry name" value="INSULIN-INDUCED GENE 1"/>
    <property type="match status" value="1"/>
</dbReference>
<dbReference type="PANTHER" id="PTHR15301:SF3">
    <property type="entry name" value="PROTEIN NSG1-RELATED"/>
    <property type="match status" value="1"/>
</dbReference>
<keyword evidence="3 8" id="KW-0812">Transmembrane</keyword>
<feature type="transmembrane region" description="Helical" evidence="8">
    <location>
        <begin position="293"/>
        <end position="310"/>
    </location>
</feature>
<accession>A0A6A6WBG4</accession>
<feature type="transmembrane region" description="Helical" evidence="8">
    <location>
        <begin position="240"/>
        <end position="261"/>
    </location>
</feature>
<feature type="region of interest" description="Disordered" evidence="7">
    <location>
        <begin position="76"/>
        <end position="104"/>
    </location>
</feature>
<dbReference type="GeneID" id="54490451"/>
<evidence type="ECO:0000256" key="4">
    <source>
        <dbReference type="ARBA" id="ARBA00022824"/>
    </source>
</evidence>